<dbReference type="InterPro" id="IPR011990">
    <property type="entry name" value="TPR-like_helical_dom_sf"/>
</dbReference>
<dbReference type="Gene3D" id="1.25.40.10">
    <property type="entry name" value="Tetratricopeptide repeat domain"/>
    <property type="match status" value="2"/>
</dbReference>
<organism evidence="1 2">
    <name type="scientific">Microbacterium aurugineum</name>
    <dbReference type="NCBI Taxonomy" id="2851642"/>
    <lineage>
        <taxon>Bacteria</taxon>
        <taxon>Bacillati</taxon>
        <taxon>Actinomycetota</taxon>
        <taxon>Actinomycetes</taxon>
        <taxon>Micrococcales</taxon>
        <taxon>Microbacteriaceae</taxon>
        <taxon>Microbacterium</taxon>
    </lineage>
</organism>
<dbReference type="Pfam" id="PF13374">
    <property type="entry name" value="TPR_10"/>
    <property type="match status" value="1"/>
</dbReference>
<protein>
    <recommendedName>
        <fullName evidence="3">Tetratricopeptide repeat protein</fullName>
    </recommendedName>
</protein>
<gene>
    <name evidence="1" type="ORF">KV397_11545</name>
</gene>
<dbReference type="EMBL" id="CP078078">
    <property type="protein sequence ID" value="UPL18341.1"/>
    <property type="molecule type" value="Genomic_DNA"/>
</dbReference>
<proteinExistence type="predicted"/>
<accession>A0ABY4J2Y5</accession>
<sequence length="261" mass="27596">MKPDRHAAEDAFVAGQYMDFLRAVCGRDGACDRATISRLIPTVDLDSVDFEAGATPSTLFELAAAVWGVDERLAISMFREAADGGSSAALAALGESLSWMGHNEEAEVWLRKAIAAEAGNPARLAGLLGESFVSAGKSTDLHEAEDLLKKGLEDSEEFGVPLAHLLLRQGRTAEAREFLARAVAADVYGAALLLGNLLAEEPGELDAAEAAYWAGISSGDGHSAHNLAVMLLENGETERAHELHELAKRMGDSTPLEASPD</sequence>
<keyword evidence="2" id="KW-1185">Reference proteome</keyword>
<dbReference type="SUPFAM" id="SSF48452">
    <property type="entry name" value="TPR-like"/>
    <property type="match status" value="1"/>
</dbReference>
<evidence type="ECO:0008006" key="3">
    <source>
        <dbReference type="Google" id="ProtNLM"/>
    </source>
</evidence>
<dbReference type="RefSeq" id="WP_261811321.1">
    <property type="nucleotide sequence ID" value="NZ_CP078078.1"/>
</dbReference>
<dbReference type="Proteomes" id="UP000830631">
    <property type="component" value="Chromosome"/>
</dbReference>
<evidence type="ECO:0000313" key="1">
    <source>
        <dbReference type="EMBL" id="UPL18341.1"/>
    </source>
</evidence>
<name>A0ABY4J2Y5_9MICO</name>
<reference evidence="1 2" key="1">
    <citation type="submission" date="2021-06" db="EMBL/GenBank/DDBJ databases">
        <title>Genome-based taxonomic framework of Microbacterium strains isolated from marine environment, the description of four new species and reclassification of four preexisting species.</title>
        <authorList>
            <person name="Lee S.D."/>
            <person name="Kim S.-M."/>
            <person name="Byeon Y.-S."/>
            <person name="Yang H.L."/>
            <person name="Kim I.S."/>
        </authorList>
    </citation>
    <scope>NUCLEOTIDE SEQUENCE [LARGE SCALE GENOMIC DNA]</scope>
    <source>
        <strain evidence="1 2">KSW4-10</strain>
    </source>
</reference>
<evidence type="ECO:0000313" key="2">
    <source>
        <dbReference type="Proteomes" id="UP000830631"/>
    </source>
</evidence>